<dbReference type="EMBL" id="VLTB01000295">
    <property type="protein sequence ID" value="NDR93091.1"/>
    <property type="molecule type" value="Genomic_DNA"/>
</dbReference>
<reference evidence="1 2" key="1">
    <citation type="journal article" date="2020" name="Int. J. Nanomedicine">
        <title>Consequences Of Long-Term Bacteria's Exposure To Silver Nanoformulations With Different PhysicoChemical Properties.</title>
        <authorList>
            <person name="Kedziora A."/>
            <person name="Wernecki M."/>
            <person name="Korzekwa K."/>
            <person name="Speruda M."/>
            <person name="Gerasymchuk Y."/>
            <person name="Lukowiak A."/>
            <person name="Bugla-Ploskonska G."/>
        </authorList>
    </citation>
    <scope>NUCLEOTIDE SEQUENCE [LARGE SCALE GENOMIC DNA]</scope>
    <source>
        <strain evidence="1 2">ATCC 11230</strain>
    </source>
</reference>
<name>A0A6N9SAI1_ECOLX</name>
<protein>
    <submittedName>
        <fullName evidence="1">Glycine dehydrogenase</fullName>
    </submittedName>
</protein>
<proteinExistence type="predicted"/>
<dbReference type="RefSeq" id="WP_409241297.1">
    <property type="nucleotide sequence ID" value="NZ_VLTB01000295.1"/>
</dbReference>
<dbReference type="AlphaFoldDB" id="A0A6N9SAI1"/>
<sequence length="21" mass="2437">LDDVYGDRNLFCSCVPISEYQ</sequence>
<feature type="non-terminal residue" evidence="1">
    <location>
        <position position="1"/>
    </location>
</feature>
<dbReference type="Proteomes" id="UP000471490">
    <property type="component" value="Unassembled WGS sequence"/>
</dbReference>
<accession>A0A6N9SAI1</accession>
<evidence type="ECO:0000313" key="1">
    <source>
        <dbReference type="EMBL" id="NDR93091.1"/>
    </source>
</evidence>
<organism evidence="1 2">
    <name type="scientific">Escherichia coli</name>
    <dbReference type="NCBI Taxonomy" id="562"/>
    <lineage>
        <taxon>Bacteria</taxon>
        <taxon>Pseudomonadati</taxon>
        <taxon>Pseudomonadota</taxon>
        <taxon>Gammaproteobacteria</taxon>
        <taxon>Enterobacterales</taxon>
        <taxon>Enterobacteriaceae</taxon>
        <taxon>Escherichia</taxon>
    </lineage>
</organism>
<gene>
    <name evidence="1" type="ORF">FPI65_17890</name>
</gene>
<comment type="caution">
    <text evidence="1">The sequence shown here is derived from an EMBL/GenBank/DDBJ whole genome shotgun (WGS) entry which is preliminary data.</text>
</comment>
<evidence type="ECO:0000313" key="2">
    <source>
        <dbReference type="Proteomes" id="UP000471490"/>
    </source>
</evidence>